<dbReference type="HOGENOM" id="CLU_1354681_0_0_1"/>
<evidence type="ECO:0000313" key="2">
    <source>
        <dbReference type="EMBL" id="EKJ79571.1"/>
    </source>
</evidence>
<reference evidence="2 3" key="1">
    <citation type="journal article" date="2012" name="PLoS Pathog.">
        <title>Comparative pathogenomics reveals horizontally acquired novel virulence genes in fungi infecting cereal hosts.</title>
        <authorList>
            <person name="Gardiner D.M."/>
            <person name="McDonald M.C."/>
            <person name="Covarelli L."/>
            <person name="Solomon P.S."/>
            <person name="Rusu A.G."/>
            <person name="Marshall M."/>
            <person name="Kazan K."/>
            <person name="Chakraborty S."/>
            <person name="McDonald B.A."/>
            <person name="Manners J.M."/>
        </authorList>
    </citation>
    <scope>NUCLEOTIDE SEQUENCE [LARGE SCALE GENOMIC DNA]</scope>
    <source>
        <strain evidence="2 3">CS3096</strain>
    </source>
</reference>
<evidence type="ECO:0000313" key="3">
    <source>
        <dbReference type="Proteomes" id="UP000007978"/>
    </source>
</evidence>
<proteinExistence type="predicted"/>
<protein>
    <submittedName>
        <fullName evidence="2">Uncharacterized protein</fullName>
    </submittedName>
</protein>
<sequence>MDDDGALPSPLYSESHQRQTASWLGTLPLIELFLKQLSTASLLRRKRISNPGCDWLRPVGAHSARTKKVGATSNKRLDDGDENNEGGDDSEEGDNSDEQNQQPSKRPRTDGETVNPEMLGFYRRKTHTLGKEERASPRAHVARPMMGVSYLSTIGKSGLDNDLFFIWISPHGHDDFRDERVRSIVNLDLAEPSSLPQQDGMV</sequence>
<keyword evidence="3" id="KW-1185">Reference proteome</keyword>
<organism evidence="2 3">
    <name type="scientific">Fusarium pseudograminearum (strain CS3096)</name>
    <name type="common">Wheat and barley crown-rot fungus</name>
    <dbReference type="NCBI Taxonomy" id="1028729"/>
    <lineage>
        <taxon>Eukaryota</taxon>
        <taxon>Fungi</taxon>
        <taxon>Dikarya</taxon>
        <taxon>Ascomycota</taxon>
        <taxon>Pezizomycotina</taxon>
        <taxon>Sordariomycetes</taxon>
        <taxon>Hypocreomycetidae</taxon>
        <taxon>Hypocreales</taxon>
        <taxon>Nectriaceae</taxon>
        <taxon>Fusarium</taxon>
    </lineage>
</organism>
<comment type="caution">
    <text evidence="2">The sequence shown here is derived from an EMBL/GenBank/DDBJ whole genome shotgun (WGS) entry which is preliminary data.</text>
</comment>
<feature type="compositionally biased region" description="Acidic residues" evidence="1">
    <location>
        <begin position="79"/>
        <end position="97"/>
    </location>
</feature>
<dbReference type="Proteomes" id="UP000007978">
    <property type="component" value="Chromosome 1"/>
</dbReference>
<evidence type="ECO:0000256" key="1">
    <source>
        <dbReference type="SAM" id="MobiDB-lite"/>
    </source>
</evidence>
<gene>
    <name evidence="2" type="ORF">FPSE_00256</name>
</gene>
<dbReference type="EMBL" id="AFNW01000006">
    <property type="protein sequence ID" value="EKJ79571.1"/>
    <property type="molecule type" value="Genomic_DNA"/>
</dbReference>
<name>K3V2Q4_FUSPC</name>
<dbReference type="AlphaFoldDB" id="K3V2Q4"/>
<feature type="region of interest" description="Disordered" evidence="1">
    <location>
        <begin position="63"/>
        <end position="121"/>
    </location>
</feature>
<dbReference type="OrthoDB" id="10471695at2759"/>
<dbReference type="RefSeq" id="XP_009251651.1">
    <property type="nucleotide sequence ID" value="XM_009253376.1"/>
</dbReference>
<dbReference type="KEGG" id="fpu:FPSE_00256"/>
<accession>K3V2Q4</accession>
<dbReference type="GeneID" id="20358876"/>